<dbReference type="OrthoDB" id="1630758at2759"/>
<feature type="domain" description="RING-type" evidence="9">
    <location>
        <begin position="15"/>
        <end position="81"/>
    </location>
</feature>
<dbReference type="InterPro" id="IPR005033">
    <property type="entry name" value="YEATS"/>
</dbReference>
<dbReference type="GO" id="GO:0000812">
    <property type="term" value="C:Swr1 complex"/>
    <property type="evidence" value="ECO:0007669"/>
    <property type="project" value="UniProtKB-UniRule"/>
</dbReference>
<organism evidence="11 12">
    <name type="scientific">Corynespora cassiicola Philippines</name>
    <dbReference type="NCBI Taxonomy" id="1448308"/>
    <lineage>
        <taxon>Eukaryota</taxon>
        <taxon>Fungi</taxon>
        <taxon>Dikarya</taxon>
        <taxon>Ascomycota</taxon>
        <taxon>Pezizomycotina</taxon>
        <taxon>Dothideomycetes</taxon>
        <taxon>Pleosporomycetidae</taxon>
        <taxon>Pleosporales</taxon>
        <taxon>Corynesporascaceae</taxon>
        <taxon>Corynespora</taxon>
    </lineage>
</organism>
<name>A0A2T2P1K2_CORCC</name>
<dbReference type="Gene3D" id="2.60.40.1970">
    <property type="entry name" value="YEATS domain"/>
    <property type="match status" value="1"/>
</dbReference>
<keyword evidence="7" id="KW-0234">DNA repair</keyword>
<evidence type="ECO:0000256" key="4">
    <source>
        <dbReference type="ARBA" id="ARBA00023242"/>
    </source>
</evidence>
<dbReference type="GO" id="GO:0005737">
    <property type="term" value="C:cytoplasm"/>
    <property type="evidence" value="ECO:0007669"/>
    <property type="project" value="UniProtKB-SubCell"/>
</dbReference>
<feature type="domain" description="YEATS" evidence="10">
    <location>
        <begin position="113"/>
        <end position="290"/>
    </location>
</feature>
<evidence type="ECO:0000256" key="6">
    <source>
        <dbReference type="PROSITE-ProRule" id="PRU00376"/>
    </source>
</evidence>
<keyword evidence="7" id="KW-0156">Chromatin regulator</keyword>
<evidence type="ECO:0000259" key="9">
    <source>
        <dbReference type="PROSITE" id="PS50089"/>
    </source>
</evidence>
<keyword evidence="1" id="KW-0479">Metal-binding</keyword>
<dbReference type="Proteomes" id="UP000240883">
    <property type="component" value="Unassembled WGS sequence"/>
</dbReference>
<evidence type="ECO:0000256" key="2">
    <source>
        <dbReference type="ARBA" id="ARBA00022771"/>
    </source>
</evidence>
<dbReference type="SUPFAM" id="SSF57850">
    <property type="entry name" value="RING/U-box"/>
    <property type="match status" value="1"/>
</dbReference>
<dbReference type="EMBL" id="KZ678131">
    <property type="protein sequence ID" value="PSN71513.1"/>
    <property type="molecule type" value="Genomic_DNA"/>
</dbReference>
<gene>
    <name evidence="7" type="primary">YAF9</name>
    <name evidence="11" type="ORF">BS50DRAFT_487046</name>
</gene>
<evidence type="ECO:0000256" key="5">
    <source>
        <dbReference type="PROSITE-ProRule" id="PRU00175"/>
    </source>
</evidence>
<accession>A0A2T2P1K2</accession>
<feature type="region of interest" description="Disordered" evidence="8">
    <location>
        <begin position="247"/>
        <end position="290"/>
    </location>
</feature>
<dbReference type="InterPro" id="IPR017907">
    <property type="entry name" value="Znf_RING_CS"/>
</dbReference>
<proteinExistence type="inferred from homology"/>
<comment type="subcellular location">
    <subcellularLocation>
        <location evidence="7">Nucleus</location>
    </subcellularLocation>
    <subcellularLocation>
        <location evidence="7">Cytoplasm</location>
    </subcellularLocation>
</comment>
<protein>
    <recommendedName>
        <fullName evidence="7">Protein AF-9 homolog</fullName>
    </recommendedName>
</protein>
<dbReference type="GO" id="GO:0006325">
    <property type="term" value="P:chromatin organization"/>
    <property type="evidence" value="ECO:0007669"/>
    <property type="project" value="UniProtKB-KW"/>
</dbReference>
<dbReference type="GO" id="GO:0006281">
    <property type="term" value="P:DNA repair"/>
    <property type="evidence" value="ECO:0007669"/>
    <property type="project" value="UniProtKB-UniRule"/>
</dbReference>
<keyword evidence="2 5" id="KW-0863">Zinc-finger</keyword>
<evidence type="ECO:0000259" key="10">
    <source>
        <dbReference type="PROSITE" id="PS51037"/>
    </source>
</evidence>
<dbReference type="InterPro" id="IPR038704">
    <property type="entry name" value="YEAST_sf"/>
</dbReference>
<keyword evidence="7" id="KW-0010">Activator</keyword>
<dbReference type="PROSITE" id="PS00518">
    <property type="entry name" value="ZF_RING_1"/>
    <property type="match status" value="1"/>
</dbReference>
<comment type="domain">
    <text evidence="7">The coiled-coil domain is required for assembly into the NuA4 complex.</text>
</comment>
<evidence type="ECO:0000256" key="8">
    <source>
        <dbReference type="SAM" id="MobiDB-lite"/>
    </source>
</evidence>
<keyword evidence="7" id="KW-0227">DNA damage</keyword>
<keyword evidence="12" id="KW-1185">Reference proteome</keyword>
<evidence type="ECO:0000256" key="7">
    <source>
        <dbReference type="RuleBase" id="RU367117"/>
    </source>
</evidence>
<dbReference type="Pfam" id="PF03366">
    <property type="entry name" value="YEATS"/>
    <property type="match status" value="1"/>
</dbReference>
<evidence type="ECO:0000256" key="1">
    <source>
        <dbReference type="ARBA" id="ARBA00022723"/>
    </source>
</evidence>
<reference evidence="11 12" key="1">
    <citation type="journal article" date="2018" name="Front. Microbiol.">
        <title>Genome-Wide Analysis of Corynespora cassiicola Leaf Fall Disease Putative Effectors.</title>
        <authorList>
            <person name="Lopez D."/>
            <person name="Ribeiro S."/>
            <person name="Label P."/>
            <person name="Fumanal B."/>
            <person name="Venisse J.S."/>
            <person name="Kohler A."/>
            <person name="de Oliveira R.R."/>
            <person name="Labutti K."/>
            <person name="Lipzen A."/>
            <person name="Lail K."/>
            <person name="Bauer D."/>
            <person name="Ohm R.A."/>
            <person name="Barry K.W."/>
            <person name="Spatafora J."/>
            <person name="Grigoriev I.V."/>
            <person name="Martin F.M."/>
            <person name="Pujade-Renaud V."/>
        </authorList>
    </citation>
    <scope>NUCLEOTIDE SEQUENCE [LARGE SCALE GENOMIC DNA]</scope>
    <source>
        <strain evidence="11 12">Philippines</strain>
    </source>
</reference>
<keyword evidence="4 6" id="KW-0539">Nucleus</keyword>
<keyword evidence="3" id="KW-0862">Zinc</keyword>
<dbReference type="InterPro" id="IPR001841">
    <property type="entry name" value="Znf_RING"/>
</dbReference>
<dbReference type="STRING" id="1448308.A0A2T2P1K2"/>
<dbReference type="SMART" id="SM00184">
    <property type="entry name" value="RING"/>
    <property type="match status" value="1"/>
</dbReference>
<sequence length="290" mass="33170">MAENAPESVQHDDLCPICQMLLFAPVRTQCNHLLCASCMTQWADVSSTTNLAHASLDFDLRDFDANYDPIRDLEANCPMCRTHTAASLDDELAKQLEERYPVTWAERKVEEETARGGRVGQNGVEGIMILIGNKHQIDIGEATNIHDWTFFVRTSRPDVVKEVRVNLHPTFRPPRLVLRKPPFEVHRYGWGTFNIEATIILKAPYRWVREATDEPEYALSLDWTLDFGGRGGQGRIRAKIQKQEEIEEIEEMDSDGPRRSRRLRSQARTREADSARAASPVNWPHMDDSE</sequence>
<comment type="function">
    <text evidence="7">Component of the SWR1 complex which mediates the ATP-dependent exchange of histone H2A for an H2A variant leading to transcriptional regulation of selected genes by chromatin remodeling. Component of the NuA4 histone acetyltransferase complex which is involved in transcriptional activation of selected genes principally by acetylation of nucleosomal histones H4 and H2A. The NuA4 complex is also involved in DNA repair. Yaf9 may also be required for viability in conditions in which the structural integrity of the spindle is compromised.</text>
</comment>
<evidence type="ECO:0000313" key="11">
    <source>
        <dbReference type="EMBL" id="PSN71513.1"/>
    </source>
</evidence>
<dbReference type="GO" id="GO:0008270">
    <property type="term" value="F:zinc ion binding"/>
    <property type="evidence" value="ECO:0007669"/>
    <property type="project" value="UniProtKB-KW"/>
</dbReference>
<keyword evidence="7" id="KW-0175">Coiled coil</keyword>
<dbReference type="InterPro" id="IPR018957">
    <property type="entry name" value="Znf_C3HC4_RING-type"/>
</dbReference>
<dbReference type="PROSITE" id="PS50089">
    <property type="entry name" value="ZF_RING_2"/>
    <property type="match status" value="1"/>
</dbReference>
<dbReference type="GO" id="GO:0006355">
    <property type="term" value="P:regulation of DNA-templated transcription"/>
    <property type="evidence" value="ECO:0007669"/>
    <property type="project" value="InterPro"/>
</dbReference>
<dbReference type="Gene3D" id="3.30.40.10">
    <property type="entry name" value="Zinc/RING finger domain, C3HC4 (zinc finger)"/>
    <property type="match status" value="1"/>
</dbReference>
<keyword evidence="7" id="KW-0805">Transcription regulation</keyword>
<dbReference type="AlphaFoldDB" id="A0A2T2P1K2"/>
<comment type="subunit">
    <text evidence="7">Component of the SWR1 chromatin-remodeling complex and of the NuA4 histone acetyltransferase complex.</text>
</comment>
<dbReference type="Pfam" id="PF00097">
    <property type="entry name" value="zf-C3HC4"/>
    <property type="match status" value="1"/>
</dbReference>
<evidence type="ECO:0000256" key="3">
    <source>
        <dbReference type="ARBA" id="ARBA00022833"/>
    </source>
</evidence>
<dbReference type="InterPro" id="IPR055129">
    <property type="entry name" value="YEATS_dom"/>
</dbReference>
<dbReference type="PROSITE" id="PS51037">
    <property type="entry name" value="YEATS"/>
    <property type="match status" value="1"/>
</dbReference>
<evidence type="ECO:0000313" key="12">
    <source>
        <dbReference type="Proteomes" id="UP000240883"/>
    </source>
</evidence>
<keyword evidence="7" id="KW-0963">Cytoplasm</keyword>
<dbReference type="PANTHER" id="PTHR23195">
    <property type="entry name" value="YEATS DOMAIN"/>
    <property type="match status" value="1"/>
</dbReference>
<comment type="similarity">
    <text evidence="7">Belongs to the YAF9 family.</text>
</comment>
<keyword evidence="7" id="KW-0804">Transcription</keyword>
<dbReference type="InterPro" id="IPR013083">
    <property type="entry name" value="Znf_RING/FYVE/PHD"/>
</dbReference>